<dbReference type="Pfam" id="PF04616">
    <property type="entry name" value="Glyco_hydro_43"/>
    <property type="match status" value="1"/>
</dbReference>
<comment type="pathway">
    <text evidence="1 5">Glycan metabolism; L-arabinan degradation.</text>
</comment>
<dbReference type="Gene3D" id="2.115.10.20">
    <property type="entry name" value="Glycosyl hydrolase domain, family 43"/>
    <property type="match status" value="1"/>
</dbReference>
<dbReference type="InterPro" id="IPR016840">
    <property type="entry name" value="Glyco_hydro_43_endo_a_Ara-ase"/>
</dbReference>
<dbReference type="PANTHER" id="PTHR43301:SF3">
    <property type="entry name" value="ARABINAN ENDO-1,5-ALPHA-L-ARABINOSIDASE A-RELATED"/>
    <property type="match status" value="1"/>
</dbReference>
<dbReference type="EMBL" id="JBHTHZ010000005">
    <property type="protein sequence ID" value="MFD0793655.1"/>
    <property type="molecule type" value="Genomic_DNA"/>
</dbReference>
<keyword evidence="3 5" id="KW-0378">Hydrolase</keyword>
<dbReference type="CDD" id="cd18830">
    <property type="entry name" value="GH43_CjArb43A-like"/>
    <property type="match status" value="1"/>
</dbReference>
<accession>A0ABW3AS40</accession>
<evidence type="ECO:0000256" key="5">
    <source>
        <dbReference type="PIRNR" id="PIRNR026534"/>
    </source>
</evidence>
<dbReference type="SUPFAM" id="SSF75005">
    <property type="entry name" value="Arabinanase/levansucrase/invertase"/>
    <property type="match status" value="1"/>
</dbReference>
<name>A0ABW3AS40_9SPHI</name>
<comment type="similarity">
    <text evidence="2 5">Belongs to the glycosyl hydrolase 43 family.</text>
</comment>
<dbReference type="PIRSF" id="PIRSF026534">
    <property type="entry name" value="Endo_alpha-L-arabinosidase"/>
    <property type="match status" value="1"/>
</dbReference>
<dbReference type="Proteomes" id="UP001597010">
    <property type="component" value="Unassembled WGS sequence"/>
</dbReference>
<dbReference type="InterPro" id="IPR006710">
    <property type="entry name" value="Glyco_hydro_43"/>
</dbReference>
<protein>
    <submittedName>
        <fullName evidence="6">Arabinan endo-1,5-alpha-L-arabinosidase</fullName>
    </submittedName>
</protein>
<proteinExistence type="inferred from homology"/>
<dbReference type="InterPro" id="IPR023296">
    <property type="entry name" value="Glyco_hydro_beta-prop_sf"/>
</dbReference>
<keyword evidence="4 5" id="KW-0326">Glycosidase</keyword>
<sequence length="342" mass="38455">MKFKLFAIQLLTCCLICGQGKTVIAQNKEIFKVGDVTTDPGVRDPCMAKEGDTYYVYFTGGGIQVWASKDMKTWKKLPSVFSKAPAWVAQRLPSFKGLGFWAPDLSYHNGKWYLYYATSIFGKNTSVIGMATNKTIDPASKDYKWVDGGMVLQSVTGRDDWNAIDPNLTVDENGTPWLSFGSHWNGLKLVKLQSDFKTPAEPQTWYTIAARPRDFKYTDEEAGNGAIEAPFIFKKDRYYYLFVSWDRCCSGVNSTYNIRVGRSEKITGPYLDKDGVDLAKNGGTLVLGGDTTAVKKVYARGHNSAHTFNGIDYLIFHAYTDTYERLGIEKLKWEDGWPVVVK</sequence>
<organism evidence="6 7">
    <name type="scientific">Mucilaginibacter litoreus</name>
    <dbReference type="NCBI Taxonomy" id="1048221"/>
    <lineage>
        <taxon>Bacteria</taxon>
        <taxon>Pseudomonadati</taxon>
        <taxon>Bacteroidota</taxon>
        <taxon>Sphingobacteriia</taxon>
        <taxon>Sphingobacteriales</taxon>
        <taxon>Sphingobacteriaceae</taxon>
        <taxon>Mucilaginibacter</taxon>
    </lineage>
</organism>
<evidence type="ECO:0000313" key="7">
    <source>
        <dbReference type="Proteomes" id="UP001597010"/>
    </source>
</evidence>
<gene>
    <name evidence="6" type="ORF">ACFQZX_08500</name>
</gene>
<evidence type="ECO:0000313" key="6">
    <source>
        <dbReference type="EMBL" id="MFD0793655.1"/>
    </source>
</evidence>
<dbReference type="InterPro" id="IPR050727">
    <property type="entry name" value="GH43_arabinanases"/>
</dbReference>
<reference evidence="7" key="1">
    <citation type="journal article" date="2019" name="Int. J. Syst. Evol. Microbiol.">
        <title>The Global Catalogue of Microorganisms (GCM) 10K type strain sequencing project: providing services to taxonomists for standard genome sequencing and annotation.</title>
        <authorList>
            <consortium name="The Broad Institute Genomics Platform"/>
            <consortium name="The Broad Institute Genome Sequencing Center for Infectious Disease"/>
            <person name="Wu L."/>
            <person name="Ma J."/>
        </authorList>
    </citation>
    <scope>NUCLEOTIDE SEQUENCE [LARGE SCALE GENOMIC DNA]</scope>
    <source>
        <strain evidence="7">CCUG 61484</strain>
    </source>
</reference>
<evidence type="ECO:0000256" key="2">
    <source>
        <dbReference type="ARBA" id="ARBA00009865"/>
    </source>
</evidence>
<dbReference type="RefSeq" id="WP_377113766.1">
    <property type="nucleotide sequence ID" value="NZ_JBHTHZ010000005.1"/>
</dbReference>
<keyword evidence="7" id="KW-1185">Reference proteome</keyword>
<evidence type="ECO:0000256" key="3">
    <source>
        <dbReference type="ARBA" id="ARBA00022801"/>
    </source>
</evidence>
<dbReference type="PANTHER" id="PTHR43301">
    <property type="entry name" value="ARABINAN ENDO-1,5-ALPHA-L-ARABINOSIDASE"/>
    <property type="match status" value="1"/>
</dbReference>
<comment type="caution">
    <text evidence="6">The sequence shown here is derived from an EMBL/GenBank/DDBJ whole genome shotgun (WGS) entry which is preliminary data.</text>
</comment>
<evidence type="ECO:0000256" key="1">
    <source>
        <dbReference type="ARBA" id="ARBA00004834"/>
    </source>
</evidence>
<evidence type="ECO:0000256" key="4">
    <source>
        <dbReference type="ARBA" id="ARBA00023295"/>
    </source>
</evidence>